<dbReference type="Proteomes" id="UP001440599">
    <property type="component" value="Unassembled WGS sequence"/>
</dbReference>
<accession>A0ABV1EQH3</accession>
<evidence type="ECO:0000313" key="2">
    <source>
        <dbReference type="Proteomes" id="UP001440599"/>
    </source>
</evidence>
<gene>
    <name evidence="1" type="ORF">WMO45_09925</name>
</gene>
<name>A0ABV1EQH3_9FIRM</name>
<dbReference type="EMBL" id="JBBMFT010000005">
    <property type="protein sequence ID" value="MEQ2456841.1"/>
    <property type="molecule type" value="Genomic_DNA"/>
</dbReference>
<reference evidence="1 2" key="1">
    <citation type="submission" date="2024-03" db="EMBL/GenBank/DDBJ databases">
        <title>Human intestinal bacterial collection.</title>
        <authorList>
            <person name="Pauvert C."/>
            <person name="Hitch T.C.A."/>
            <person name="Clavel T."/>
        </authorList>
    </citation>
    <scope>NUCLEOTIDE SEQUENCE [LARGE SCALE GENOMIC DNA]</scope>
    <source>
        <strain evidence="1 2">CLA-AP-H34</strain>
    </source>
</reference>
<evidence type="ECO:0000313" key="1">
    <source>
        <dbReference type="EMBL" id="MEQ2456841.1"/>
    </source>
</evidence>
<comment type="caution">
    <text evidence="1">The sequence shown here is derived from an EMBL/GenBank/DDBJ whole genome shotgun (WGS) entry which is preliminary data.</text>
</comment>
<sequence>MANYTEHYHLHQWEPEDSFLRTDFNEDLATLDAALKQLDTDLGALVVFGSYTGDDTEERDINLGFAPAAVYSCTDSGIAGTVESYHYTYGGLAFSGRPVTSSKESVIALTASGFHISTPHSDARANRSGQTYHYAALRK</sequence>
<proteinExistence type="predicted"/>
<protein>
    <submittedName>
        <fullName evidence="1">Uncharacterized protein</fullName>
    </submittedName>
</protein>
<organism evidence="1 2">
    <name type="scientific">Flavonifractor hominis</name>
    <dbReference type="NCBI Taxonomy" id="3133178"/>
    <lineage>
        <taxon>Bacteria</taxon>
        <taxon>Bacillati</taxon>
        <taxon>Bacillota</taxon>
        <taxon>Clostridia</taxon>
        <taxon>Eubacteriales</taxon>
        <taxon>Oscillospiraceae</taxon>
        <taxon>Flavonifractor</taxon>
    </lineage>
</organism>
<keyword evidence="2" id="KW-1185">Reference proteome</keyword>
<dbReference type="RefSeq" id="WP_349140557.1">
    <property type="nucleotide sequence ID" value="NZ_JBBMFT010000005.1"/>
</dbReference>